<proteinExistence type="predicted"/>
<name>A0A5A7QU56_STRAF</name>
<gene>
    <name evidence="1" type="ORF">STAS_26072</name>
</gene>
<accession>A0A5A7QU56</accession>
<reference evidence="2" key="1">
    <citation type="journal article" date="2019" name="Curr. Biol.">
        <title>Genome Sequence of Striga asiatica Provides Insight into the Evolution of Plant Parasitism.</title>
        <authorList>
            <person name="Yoshida S."/>
            <person name="Kim S."/>
            <person name="Wafula E.K."/>
            <person name="Tanskanen J."/>
            <person name="Kim Y.M."/>
            <person name="Honaas L."/>
            <person name="Yang Z."/>
            <person name="Spallek T."/>
            <person name="Conn C.E."/>
            <person name="Ichihashi Y."/>
            <person name="Cheong K."/>
            <person name="Cui S."/>
            <person name="Der J.P."/>
            <person name="Gundlach H."/>
            <person name="Jiao Y."/>
            <person name="Hori C."/>
            <person name="Ishida J.K."/>
            <person name="Kasahara H."/>
            <person name="Kiba T."/>
            <person name="Kim M.S."/>
            <person name="Koo N."/>
            <person name="Laohavisit A."/>
            <person name="Lee Y.H."/>
            <person name="Lumba S."/>
            <person name="McCourt P."/>
            <person name="Mortimer J.C."/>
            <person name="Mutuku J.M."/>
            <person name="Nomura T."/>
            <person name="Sasaki-Sekimoto Y."/>
            <person name="Seto Y."/>
            <person name="Wang Y."/>
            <person name="Wakatake T."/>
            <person name="Sakakibara H."/>
            <person name="Demura T."/>
            <person name="Yamaguchi S."/>
            <person name="Yoneyama K."/>
            <person name="Manabe R.I."/>
            <person name="Nelson D.C."/>
            <person name="Schulman A.H."/>
            <person name="Timko M.P."/>
            <person name="dePamphilis C.W."/>
            <person name="Choi D."/>
            <person name="Shirasu K."/>
        </authorList>
    </citation>
    <scope>NUCLEOTIDE SEQUENCE [LARGE SCALE GENOMIC DNA]</scope>
    <source>
        <strain evidence="2">cv. UVA1</strain>
    </source>
</reference>
<dbReference type="AlphaFoldDB" id="A0A5A7QU56"/>
<sequence length="102" mass="11055">MELLQLRTRNIAFTDRLAFGLYFPVRTLFRAPGSTALGTTDHLVIRLEIDLPLVFTIGYDSHGIYGSKGSFASLNESLGPAAYFSSGISQAQRNALFGLSGP</sequence>
<dbReference type="Proteomes" id="UP000325081">
    <property type="component" value="Unassembled WGS sequence"/>
</dbReference>
<organism evidence="1 2">
    <name type="scientific">Striga asiatica</name>
    <name type="common">Asiatic witchweed</name>
    <name type="synonym">Buchnera asiatica</name>
    <dbReference type="NCBI Taxonomy" id="4170"/>
    <lineage>
        <taxon>Eukaryota</taxon>
        <taxon>Viridiplantae</taxon>
        <taxon>Streptophyta</taxon>
        <taxon>Embryophyta</taxon>
        <taxon>Tracheophyta</taxon>
        <taxon>Spermatophyta</taxon>
        <taxon>Magnoliopsida</taxon>
        <taxon>eudicotyledons</taxon>
        <taxon>Gunneridae</taxon>
        <taxon>Pentapetalae</taxon>
        <taxon>asterids</taxon>
        <taxon>lamiids</taxon>
        <taxon>Lamiales</taxon>
        <taxon>Orobanchaceae</taxon>
        <taxon>Buchnereae</taxon>
        <taxon>Striga</taxon>
    </lineage>
</organism>
<evidence type="ECO:0000313" key="2">
    <source>
        <dbReference type="Proteomes" id="UP000325081"/>
    </source>
</evidence>
<protein>
    <submittedName>
        <fullName evidence="1">Carbonic anhydrase</fullName>
    </submittedName>
</protein>
<evidence type="ECO:0000313" key="1">
    <source>
        <dbReference type="EMBL" id="GER48865.1"/>
    </source>
</evidence>
<dbReference type="EMBL" id="BKCP01008371">
    <property type="protein sequence ID" value="GER48865.1"/>
    <property type="molecule type" value="Genomic_DNA"/>
</dbReference>
<comment type="caution">
    <text evidence="1">The sequence shown here is derived from an EMBL/GenBank/DDBJ whole genome shotgun (WGS) entry which is preliminary data.</text>
</comment>
<keyword evidence="2" id="KW-1185">Reference proteome</keyword>